<dbReference type="GO" id="GO:0106274">
    <property type="term" value="F:NAD+-protein-arginine ADP-ribosyltransferase activity"/>
    <property type="evidence" value="ECO:0007669"/>
    <property type="project" value="UniProtKB-EC"/>
</dbReference>
<keyword evidence="8" id="KW-1015">Disulfide bond</keyword>
<feature type="signal peptide" evidence="10">
    <location>
        <begin position="1"/>
        <end position="19"/>
    </location>
</feature>
<name>A0A7L4JFD5_9PASS</name>
<accession>A0A7L4JFD5</accession>
<dbReference type="Pfam" id="PF01129">
    <property type="entry name" value="ART"/>
    <property type="match status" value="1"/>
</dbReference>
<dbReference type="GO" id="GO:0044194">
    <property type="term" value="C:cytolytic granule"/>
    <property type="evidence" value="ECO:0007669"/>
    <property type="project" value="UniProtKB-ARBA"/>
</dbReference>
<evidence type="ECO:0000313" key="11">
    <source>
        <dbReference type="EMBL" id="NXY39691.1"/>
    </source>
</evidence>
<proteinExistence type="inferred from homology"/>
<evidence type="ECO:0000313" key="12">
    <source>
        <dbReference type="Proteomes" id="UP000572837"/>
    </source>
</evidence>
<evidence type="ECO:0000256" key="9">
    <source>
        <dbReference type="ARBA" id="ARBA00047597"/>
    </source>
</evidence>
<dbReference type="PROSITE" id="PS51996">
    <property type="entry name" value="TR_MART"/>
    <property type="match status" value="1"/>
</dbReference>
<dbReference type="PROSITE" id="PS01291">
    <property type="entry name" value="ART"/>
    <property type="match status" value="1"/>
</dbReference>
<dbReference type="Gene3D" id="3.90.176.10">
    <property type="entry name" value="Toxin ADP-ribosyltransferase, Chain A, domain 1"/>
    <property type="match status" value="1"/>
</dbReference>
<evidence type="ECO:0000256" key="4">
    <source>
        <dbReference type="ARBA" id="ARBA00022695"/>
    </source>
</evidence>
<keyword evidence="12" id="KW-1185">Reference proteome</keyword>
<comment type="caution">
    <text evidence="11">The sequence shown here is derived from an EMBL/GenBank/DDBJ whole genome shotgun (WGS) entry which is preliminary data.</text>
</comment>
<dbReference type="InterPro" id="IPR000768">
    <property type="entry name" value="ART"/>
</dbReference>
<dbReference type="PRINTS" id="PR00970">
    <property type="entry name" value="RIBTRNSFRASE"/>
</dbReference>
<reference evidence="11 12" key="1">
    <citation type="submission" date="2020-02" db="EMBL/GenBank/DDBJ databases">
        <title>Bird 10,000 Genomes (B10K) Project - Family phase.</title>
        <authorList>
            <person name="Zhang G."/>
        </authorList>
    </citation>
    <scope>NUCLEOTIDE SEQUENCE [LARGE SCALE GENOMIC DNA]</scope>
    <source>
        <strain evidence="11">B10K-IZ-033-81</strain>
        <tissue evidence="11">Muscle</tissue>
    </source>
</reference>
<evidence type="ECO:0000256" key="5">
    <source>
        <dbReference type="ARBA" id="ARBA00022729"/>
    </source>
</evidence>
<dbReference type="EC" id="2.4.2.31" evidence="10"/>
<feature type="non-terminal residue" evidence="11">
    <location>
        <position position="288"/>
    </location>
</feature>
<sequence>MASLAHTLALLAMTMAVTAIKVVPLDMAWDSFDDRYQGCRPAMTAALPALNRSEFQKNPLFARVWVKAAVALQRRRPRLSPLSSVQATAIMAYTMDDLHSVFNDAMHEAGRSLQEYRHTFHYKTLHFLLTDALATLRESFTRAMQCNDVFQQVCGVQFRAQRGQSVRFGEFRSMSLSKPTGQCSGKETLFQVLTCHSEYIGTFSEDPGTRGVLIPPFETFKVTEVTQKGNKAVIKLSSAGTYNKYNCEWLKYDTTEGQPGGGSVSIAPFHLGGLLLVTTALAVATGIL</sequence>
<dbReference type="GO" id="GO:0046677">
    <property type="term" value="P:response to antibiotic"/>
    <property type="evidence" value="ECO:0007669"/>
    <property type="project" value="UniProtKB-ARBA"/>
</dbReference>
<keyword evidence="7 10" id="KW-0520">NAD</keyword>
<keyword evidence="4" id="KW-0548">Nucleotidyltransferase</keyword>
<gene>
    <name evidence="11" type="primary">Madprt_2</name>
    <name evidence="11" type="ORF">PORRUF_R14368</name>
</gene>
<dbReference type="EMBL" id="VZSW01004941">
    <property type="protein sequence ID" value="NXY39691.1"/>
    <property type="molecule type" value="Genomic_DNA"/>
</dbReference>
<dbReference type="GO" id="GO:0016779">
    <property type="term" value="F:nucleotidyltransferase activity"/>
    <property type="evidence" value="ECO:0007669"/>
    <property type="project" value="UniProtKB-KW"/>
</dbReference>
<comment type="similarity">
    <text evidence="1 10">Belongs to the Arg-specific ADP-ribosyltransferase family.</text>
</comment>
<evidence type="ECO:0000256" key="8">
    <source>
        <dbReference type="ARBA" id="ARBA00023157"/>
    </source>
</evidence>
<organism evidence="11 12">
    <name type="scientific">Pomatorhinus ruficollis</name>
    <name type="common">streak-breasted scimitar babbler</name>
    <dbReference type="NCBI Taxonomy" id="932028"/>
    <lineage>
        <taxon>Eukaryota</taxon>
        <taxon>Metazoa</taxon>
        <taxon>Chordata</taxon>
        <taxon>Craniata</taxon>
        <taxon>Vertebrata</taxon>
        <taxon>Euteleostomi</taxon>
        <taxon>Archelosauria</taxon>
        <taxon>Archosauria</taxon>
        <taxon>Dinosauria</taxon>
        <taxon>Saurischia</taxon>
        <taxon>Theropoda</taxon>
        <taxon>Coelurosauria</taxon>
        <taxon>Aves</taxon>
        <taxon>Neognathae</taxon>
        <taxon>Neoaves</taxon>
        <taxon>Telluraves</taxon>
        <taxon>Australaves</taxon>
        <taxon>Passeriformes</taxon>
        <taxon>Sylvioidea</taxon>
        <taxon>Timaliidae</taxon>
        <taxon>Pomatorhinus</taxon>
    </lineage>
</organism>
<protein>
    <recommendedName>
        <fullName evidence="10">NAD(P)(+)--arginine ADP-ribosyltransferase</fullName>
        <ecNumber evidence="10">2.4.2.31</ecNumber>
    </recommendedName>
    <alternativeName>
        <fullName evidence="10">Mono(ADP-ribosyl)transferase</fullName>
    </alternativeName>
</protein>
<dbReference type="AlphaFoldDB" id="A0A7L4JFD5"/>
<keyword evidence="5 10" id="KW-0732">Signal</keyword>
<dbReference type="GO" id="GO:0005615">
    <property type="term" value="C:extracellular space"/>
    <property type="evidence" value="ECO:0007669"/>
    <property type="project" value="UniProtKB-ARBA"/>
</dbReference>
<evidence type="ECO:0000256" key="1">
    <source>
        <dbReference type="ARBA" id="ARBA00009558"/>
    </source>
</evidence>
<evidence type="ECO:0000256" key="3">
    <source>
        <dbReference type="ARBA" id="ARBA00022679"/>
    </source>
</evidence>
<feature type="chain" id="PRO_5029935483" description="NAD(P)(+)--arginine ADP-ribosyltransferase" evidence="10">
    <location>
        <begin position="20"/>
        <end position="288"/>
    </location>
</feature>
<keyword evidence="2 10" id="KW-0328">Glycosyltransferase</keyword>
<dbReference type="InterPro" id="IPR050999">
    <property type="entry name" value="ADP-ribosyltransferase_ARG"/>
</dbReference>
<evidence type="ECO:0000256" key="10">
    <source>
        <dbReference type="RuleBase" id="RU361228"/>
    </source>
</evidence>
<evidence type="ECO:0000256" key="6">
    <source>
        <dbReference type="ARBA" id="ARBA00022857"/>
    </source>
</evidence>
<dbReference type="Proteomes" id="UP000572837">
    <property type="component" value="Unassembled WGS sequence"/>
</dbReference>
<dbReference type="PANTHER" id="PTHR10339:SF19">
    <property type="entry name" value="GPI-LINKED NAD(P)(+)--ARGININE ADP-RIBOSYLTRANSFERASE 1"/>
    <property type="match status" value="1"/>
</dbReference>
<dbReference type="SUPFAM" id="SSF56399">
    <property type="entry name" value="ADP-ribosylation"/>
    <property type="match status" value="1"/>
</dbReference>
<keyword evidence="3 10" id="KW-0808">Transferase</keyword>
<keyword evidence="6 10" id="KW-0521">NADP</keyword>
<comment type="catalytic activity">
    <reaction evidence="9 10">
        <text>L-arginyl-[protein] + NAD(+) = N(omega)-(ADP-D-ribosyl)-L-arginyl-[protein] + nicotinamide + H(+)</text>
        <dbReference type="Rhea" id="RHEA:19149"/>
        <dbReference type="Rhea" id="RHEA-COMP:10532"/>
        <dbReference type="Rhea" id="RHEA-COMP:15087"/>
        <dbReference type="ChEBI" id="CHEBI:15378"/>
        <dbReference type="ChEBI" id="CHEBI:17154"/>
        <dbReference type="ChEBI" id="CHEBI:29965"/>
        <dbReference type="ChEBI" id="CHEBI:57540"/>
        <dbReference type="ChEBI" id="CHEBI:142554"/>
        <dbReference type="EC" id="2.4.2.31"/>
    </reaction>
</comment>
<feature type="non-terminal residue" evidence="11">
    <location>
        <position position="1"/>
    </location>
</feature>
<dbReference type="PANTHER" id="PTHR10339">
    <property type="entry name" value="ADP-RIBOSYLTRANSFERASE"/>
    <property type="match status" value="1"/>
</dbReference>
<dbReference type="GO" id="GO:0003950">
    <property type="term" value="F:NAD+ poly-ADP-ribosyltransferase activity"/>
    <property type="evidence" value="ECO:0007669"/>
    <property type="project" value="TreeGrafter"/>
</dbReference>
<dbReference type="FunFam" id="3.90.176.10:FF:000001">
    <property type="entry name" value="NAD(P)(+)--arginine ADP-ribosyltransferase"/>
    <property type="match status" value="1"/>
</dbReference>
<evidence type="ECO:0000256" key="7">
    <source>
        <dbReference type="ARBA" id="ARBA00023027"/>
    </source>
</evidence>
<evidence type="ECO:0000256" key="2">
    <source>
        <dbReference type="ARBA" id="ARBA00022676"/>
    </source>
</evidence>